<gene>
    <name evidence="2" type="ORF">XA26_51530</name>
</gene>
<keyword evidence="3" id="KW-1185">Reference proteome</keyword>
<organism evidence="2 3">
    <name type="scientific">Mycolicibacterium fortuitum</name>
    <name type="common">Mycobacterium fortuitum</name>
    <dbReference type="NCBI Taxonomy" id="1766"/>
    <lineage>
        <taxon>Bacteria</taxon>
        <taxon>Bacillati</taxon>
        <taxon>Actinomycetota</taxon>
        <taxon>Actinomycetes</taxon>
        <taxon>Mycobacteriales</taxon>
        <taxon>Mycobacteriaceae</taxon>
        <taxon>Mycolicibacterium</taxon>
    </lineage>
</organism>
<evidence type="ECO:0000313" key="2">
    <source>
        <dbReference type="EMBL" id="ALI28947.1"/>
    </source>
</evidence>
<dbReference type="KEGG" id="mft:XA26_51530"/>
<sequence>MRCGKGSKSLAAPKYSQTPRSCQPVFRIPATVSGAARHPAGPVAGP</sequence>
<evidence type="ECO:0000313" key="3">
    <source>
        <dbReference type="Proteomes" id="UP000057134"/>
    </source>
</evidence>
<dbReference type="AlphaFoldDB" id="A0A0N9YH34"/>
<protein>
    <submittedName>
        <fullName evidence="2">Uncharacterized protein</fullName>
    </submittedName>
</protein>
<feature type="region of interest" description="Disordered" evidence="1">
    <location>
        <begin position="1"/>
        <end position="21"/>
    </location>
</feature>
<proteinExistence type="predicted"/>
<accession>A0A0N9YH34</accession>
<dbReference type="EMBL" id="CP011269">
    <property type="protein sequence ID" value="ALI28947.1"/>
    <property type="molecule type" value="Genomic_DNA"/>
</dbReference>
<dbReference type="STRING" id="1766.XA26_51530"/>
<dbReference type="PATRIC" id="fig|1766.6.peg.5128"/>
<name>A0A0N9YH34_MYCFO</name>
<dbReference type="Proteomes" id="UP000057134">
    <property type="component" value="Chromosome"/>
</dbReference>
<evidence type="ECO:0000256" key="1">
    <source>
        <dbReference type="SAM" id="MobiDB-lite"/>
    </source>
</evidence>
<reference evidence="2 3" key="1">
    <citation type="journal article" date="2015" name="MBio">
        <title>Enzymatic Degradation of Phenazines Can Generate Energy and Protect Sensitive Organisms from Toxicity.</title>
        <authorList>
            <person name="Costa K.C."/>
            <person name="Bergkessel M."/>
            <person name="Saunders S."/>
            <person name="Korlach J."/>
            <person name="Newman D.K."/>
        </authorList>
    </citation>
    <scope>NUCLEOTIDE SEQUENCE [LARGE SCALE GENOMIC DNA]</scope>
    <source>
        <strain evidence="2 3">CT6</strain>
    </source>
</reference>